<dbReference type="InterPro" id="IPR018028">
    <property type="entry name" value="Catalase"/>
</dbReference>
<keyword evidence="4 10" id="KW-0575">Peroxidase</keyword>
<feature type="binding site" description="axial binding residue" evidence="11">
    <location>
        <position position="399"/>
    </location>
    <ligand>
        <name>heme</name>
        <dbReference type="ChEBI" id="CHEBI:30413"/>
    </ligand>
    <ligandPart>
        <name>Fe</name>
        <dbReference type="ChEBI" id="CHEBI:18248"/>
    </ligandPart>
</feature>
<dbReference type="InterPro" id="IPR024708">
    <property type="entry name" value="Catalase_AS"/>
</dbReference>
<feature type="chain" id="PRO_5009875263" description="Catalase" evidence="12">
    <location>
        <begin position="17"/>
        <end position="725"/>
    </location>
</feature>
<protein>
    <recommendedName>
        <fullName evidence="3 10">Catalase</fullName>
        <ecNumber evidence="3 10">1.11.1.6</ecNumber>
    </recommendedName>
</protein>
<evidence type="ECO:0000256" key="5">
    <source>
        <dbReference type="ARBA" id="ARBA00022617"/>
    </source>
</evidence>
<dbReference type="PANTHER" id="PTHR42821">
    <property type="entry name" value="CATALASE"/>
    <property type="match status" value="1"/>
</dbReference>
<dbReference type="PROSITE" id="PS51257">
    <property type="entry name" value="PROKAR_LIPOPROTEIN"/>
    <property type="match status" value="1"/>
</dbReference>
<feature type="domain" description="Catalase core" evidence="13">
    <location>
        <begin position="66"/>
        <end position="453"/>
    </location>
</feature>
<dbReference type="InterPro" id="IPR024712">
    <property type="entry name" value="Catalase_clade2"/>
</dbReference>
<evidence type="ECO:0000256" key="7">
    <source>
        <dbReference type="ARBA" id="ARBA00023002"/>
    </source>
</evidence>
<evidence type="ECO:0000256" key="10">
    <source>
        <dbReference type="PIRNR" id="PIRNR038927"/>
    </source>
</evidence>
<dbReference type="GO" id="GO:0042744">
    <property type="term" value="P:hydrogen peroxide catabolic process"/>
    <property type="evidence" value="ECO:0007669"/>
    <property type="project" value="UniProtKB-UniRule"/>
</dbReference>
<comment type="similarity">
    <text evidence="2 10">Belongs to the catalase family.</text>
</comment>
<keyword evidence="9 10" id="KW-0376">Hydrogen peroxide</keyword>
<evidence type="ECO:0000256" key="6">
    <source>
        <dbReference type="ARBA" id="ARBA00022723"/>
    </source>
</evidence>
<dbReference type="Pfam" id="PF06628">
    <property type="entry name" value="Catalase-rel"/>
    <property type="match status" value="1"/>
</dbReference>
<dbReference type="SUPFAM" id="SSF56634">
    <property type="entry name" value="Heme-dependent catalase-like"/>
    <property type="match status" value="1"/>
</dbReference>
<keyword evidence="8 10" id="KW-0408">Iron</keyword>
<dbReference type="OrthoDB" id="6880011at2759"/>
<dbReference type="PIRSF" id="PIRSF038927">
    <property type="entry name" value="Catalase_clade2"/>
    <property type="match status" value="1"/>
</dbReference>
<keyword evidence="7 10" id="KW-0560">Oxidoreductase</keyword>
<evidence type="ECO:0000256" key="4">
    <source>
        <dbReference type="ARBA" id="ARBA00022559"/>
    </source>
</evidence>
<gene>
    <name evidence="14" type="ORF">PAC_13423</name>
</gene>
<dbReference type="InterPro" id="IPR010582">
    <property type="entry name" value="Catalase_immune_responsive"/>
</dbReference>
<reference evidence="14 15" key="1">
    <citation type="submission" date="2016-03" db="EMBL/GenBank/DDBJ databases">
        <authorList>
            <person name="Ploux O."/>
        </authorList>
    </citation>
    <scope>NUCLEOTIDE SEQUENCE [LARGE SCALE GENOMIC DNA]</scope>
    <source>
        <strain evidence="14 15">UAMH 11012</strain>
    </source>
</reference>
<dbReference type="InterPro" id="IPR011614">
    <property type="entry name" value="Catalase_core"/>
</dbReference>
<feature type="signal peptide" evidence="12">
    <location>
        <begin position="1"/>
        <end position="16"/>
    </location>
</feature>
<dbReference type="InterPro" id="IPR041399">
    <property type="entry name" value="Catalase_large_C"/>
</dbReference>
<keyword evidence="12" id="KW-0732">Signal</keyword>
<evidence type="ECO:0000256" key="8">
    <source>
        <dbReference type="ARBA" id="ARBA00023004"/>
    </source>
</evidence>
<organism evidence="14 15">
    <name type="scientific">Phialocephala subalpina</name>
    <dbReference type="NCBI Taxonomy" id="576137"/>
    <lineage>
        <taxon>Eukaryota</taxon>
        <taxon>Fungi</taxon>
        <taxon>Dikarya</taxon>
        <taxon>Ascomycota</taxon>
        <taxon>Pezizomycotina</taxon>
        <taxon>Leotiomycetes</taxon>
        <taxon>Helotiales</taxon>
        <taxon>Mollisiaceae</taxon>
        <taxon>Phialocephala</taxon>
        <taxon>Phialocephala fortinii species complex</taxon>
    </lineage>
</organism>
<dbReference type="CDD" id="cd03132">
    <property type="entry name" value="GATase1_catalase"/>
    <property type="match status" value="1"/>
</dbReference>
<sequence length="725" mass="79615">MRSFLFLSSLLGTAVAVGCPFMSGGLHAREGDLGKRQNADSIEETTISTQEFLAPFELNDTNVYMTTDSGTPIDEAVSLKGGVRGPTLLEDFIFRQKLQRFDHERIPERPVHARGAGAYGVFTSYGDFTNITAASFLSEEGKQTPMFVRMSTVIGERGSVDSARDVHGFATRFYTDEGNFDIVGINVPIFFINDAILFPDLIHALKPSPDNQIPQAATAHDSAYDFFSQETSALNLVMMVMAGYGVPRSYRHMDGWGVHTYRLVTNEGASVLVKWHWKSLQGKASFLWEEAQATGGKNSDFHREDIWNAIEAGFYPEWELGVQIFNESQQLAFGFDVLDPTKFIPEEVVPITPLGKMVLNTNPKNYFAETEQIGFQPGHIVRGIDFSDDPVLQGRLYSYLDAQLNRYGGPNFEQAPVNRPRVPIHNNNRDGKAQAYIPTNIAAYSPNTLNFGSPMEANQTTGNGFFTAPNRLVSGALTRALSPTFADHWSQPRMVWNSLSPAEQQIAVNALRFETSHIVSTTVRQNFINQINRIDNNLAARVAQVLVDVTVPPPDTTYYNNNKTAYISIFSNPLPTIQGLNFGILASVYSNQSMSQAATLSKQFADLGIFVSVVAETMVPGVNLTYSAADAIDFDGLLVTPGSEGIFINGTSPLYPLGRPLQILQNAYAYGKPVGALGTASTAFQLAGIAERSGVYFSNSSATLLSDFEAGLKTFKFLDRFPLDA</sequence>
<keyword evidence="15" id="KW-1185">Reference proteome</keyword>
<proteinExistence type="inferred from homology"/>
<accession>A0A1L7XEX8</accession>
<dbReference type="EC" id="1.11.1.6" evidence="3 10"/>
<evidence type="ECO:0000256" key="12">
    <source>
        <dbReference type="SAM" id="SignalP"/>
    </source>
</evidence>
<dbReference type="InterPro" id="IPR043156">
    <property type="entry name" value="Catalase_clade2_helical"/>
</dbReference>
<evidence type="ECO:0000256" key="9">
    <source>
        <dbReference type="ARBA" id="ARBA00023324"/>
    </source>
</evidence>
<dbReference type="InterPro" id="IPR020835">
    <property type="entry name" value="Catalase_sf"/>
</dbReference>
<dbReference type="GO" id="GO:0004096">
    <property type="term" value="F:catalase activity"/>
    <property type="evidence" value="ECO:0007669"/>
    <property type="project" value="UniProtKB-UniRule"/>
</dbReference>
<dbReference type="Gene3D" id="1.20.1370.20">
    <property type="match status" value="1"/>
</dbReference>
<name>A0A1L7XEX8_9HELO</name>
<dbReference type="SUPFAM" id="SSF52317">
    <property type="entry name" value="Class I glutamine amidotransferase-like"/>
    <property type="match status" value="1"/>
</dbReference>
<dbReference type="PROSITE" id="PS00438">
    <property type="entry name" value="CATALASE_2"/>
    <property type="match status" value="1"/>
</dbReference>
<dbReference type="GO" id="GO:0005829">
    <property type="term" value="C:cytosol"/>
    <property type="evidence" value="ECO:0007669"/>
    <property type="project" value="TreeGrafter"/>
</dbReference>
<comment type="cofactor">
    <cofactor evidence="1 10 11">
        <name>heme</name>
        <dbReference type="ChEBI" id="CHEBI:30413"/>
    </cofactor>
</comment>
<evidence type="ECO:0000313" key="15">
    <source>
        <dbReference type="Proteomes" id="UP000184330"/>
    </source>
</evidence>
<dbReference type="Proteomes" id="UP000184330">
    <property type="component" value="Unassembled WGS sequence"/>
</dbReference>
<dbReference type="STRING" id="576137.A0A1L7XEX8"/>
<dbReference type="EMBL" id="FJOG01000024">
    <property type="protein sequence ID" value="CZR63526.1"/>
    <property type="molecule type" value="Genomic_DNA"/>
</dbReference>
<comment type="function">
    <text evidence="10">Occurs in almost all aerobically respiring organisms and serves to protect cells from the toxic effects of hydrogen peroxide.</text>
</comment>
<dbReference type="PANTHER" id="PTHR42821:SF3">
    <property type="entry name" value="CATALASE B"/>
    <property type="match status" value="1"/>
</dbReference>
<dbReference type="SMART" id="SM01060">
    <property type="entry name" value="Catalase"/>
    <property type="match status" value="1"/>
</dbReference>
<evidence type="ECO:0000256" key="1">
    <source>
        <dbReference type="ARBA" id="ARBA00001971"/>
    </source>
</evidence>
<dbReference type="Pfam" id="PF18011">
    <property type="entry name" value="Catalase_C"/>
    <property type="match status" value="1"/>
</dbReference>
<dbReference type="Gene3D" id="2.40.180.10">
    <property type="entry name" value="Catalase core domain"/>
    <property type="match status" value="1"/>
</dbReference>
<dbReference type="PRINTS" id="PR00067">
    <property type="entry name" value="CATALASE"/>
</dbReference>
<keyword evidence="6 10" id="KW-0479">Metal-binding</keyword>
<dbReference type="GO" id="GO:0006979">
    <property type="term" value="P:response to oxidative stress"/>
    <property type="evidence" value="ECO:0007669"/>
    <property type="project" value="InterPro"/>
</dbReference>
<evidence type="ECO:0000256" key="3">
    <source>
        <dbReference type="ARBA" id="ARBA00012314"/>
    </source>
</evidence>
<dbReference type="Gene3D" id="3.40.50.880">
    <property type="match status" value="1"/>
</dbReference>
<dbReference type="InterPro" id="IPR029062">
    <property type="entry name" value="Class_I_gatase-like"/>
</dbReference>
<comment type="catalytic activity">
    <reaction evidence="10">
        <text>2 H2O2 = O2 + 2 H2O</text>
        <dbReference type="Rhea" id="RHEA:20309"/>
        <dbReference type="ChEBI" id="CHEBI:15377"/>
        <dbReference type="ChEBI" id="CHEBI:15379"/>
        <dbReference type="ChEBI" id="CHEBI:16240"/>
        <dbReference type="EC" id="1.11.1.6"/>
    </reaction>
</comment>
<dbReference type="GO" id="GO:0046872">
    <property type="term" value="F:metal ion binding"/>
    <property type="evidence" value="ECO:0007669"/>
    <property type="project" value="UniProtKB-KW"/>
</dbReference>
<dbReference type="GO" id="GO:0020037">
    <property type="term" value="F:heme binding"/>
    <property type="evidence" value="ECO:0007669"/>
    <property type="project" value="UniProtKB-UniRule"/>
</dbReference>
<dbReference type="Pfam" id="PF00199">
    <property type="entry name" value="Catalase"/>
    <property type="match status" value="1"/>
</dbReference>
<dbReference type="AlphaFoldDB" id="A0A1L7XEX8"/>
<keyword evidence="5 10" id="KW-0349">Heme</keyword>
<dbReference type="PROSITE" id="PS51402">
    <property type="entry name" value="CATALASE_3"/>
    <property type="match status" value="1"/>
</dbReference>
<evidence type="ECO:0000256" key="2">
    <source>
        <dbReference type="ARBA" id="ARBA00005329"/>
    </source>
</evidence>
<evidence type="ECO:0000313" key="14">
    <source>
        <dbReference type="EMBL" id="CZR63526.1"/>
    </source>
</evidence>
<evidence type="ECO:0000256" key="11">
    <source>
        <dbReference type="PIRSR" id="PIRSR038927-2"/>
    </source>
</evidence>
<dbReference type="FunFam" id="2.40.180.10:FF:000003">
    <property type="entry name" value="Catalase"/>
    <property type="match status" value="1"/>
</dbReference>
<evidence type="ECO:0000259" key="13">
    <source>
        <dbReference type="SMART" id="SM01060"/>
    </source>
</evidence>